<gene>
    <name evidence="4" type="ORF">TWF718_009245</name>
</gene>
<keyword evidence="2" id="KW-1133">Transmembrane helix</keyword>
<dbReference type="EMBL" id="JAVHNR010000006">
    <property type="protein sequence ID" value="KAK6339855.1"/>
    <property type="molecule type" value="Genomic_DNA"/>
</dbReference>
<evidence type="ECO:0000256" key="2">
    <source>
        <dbReference type="SAM" id="Phobius"/>
    </source>
</evidence>
<dbReference type="SUPFAM" id="SSF50630">
    <property type="entry name" value="Acid proteases"/>
    <property type="match status" value="1"/>
</dbReference>
<accession>A0AAN8MP64</accession>
<protein>
    <recommendedName>
        <fullName evidence="3">Peptidase A1 domain-containing protein</fullName>
    </recommendedName>
</protein>
<keyword evidence="5" id="KW-1185">Reference proteome</keyword>
<name>A0AAN8MP64_9PEZI</name>
<feature type="region of interest" description="Disordered" evidence="1">
    <location>
        <begin position="360"/>
        <end position="389"/>
    </location>
</feature>
<dbReference type="AlphaFoldDB" id="A0AAN8MP64"/>
<proteinExistence type="predicted"/>
<feature type="compositionally biased region" description="Basic and acidic residues" evidence="1">
    <location>
        <begin position="372"/>
        <end position="388"/>
    </location>
</feature>
<feature type="transmembrane region" description="Helical" evidence="2">
    <location>
        <begin position="287"/>
        <end position="312"/>
    </location>
</feature>
<dbReference type="InterPro" id="IPR021109">
    <property type="entry name" value="Peptidase_aspartic_dom_sf"/>
</dbReference>
<feature type="compositionally biased region" description="Polar residues" evidence="1">
    <location>
        <begin position="360"/>
        <end position="369"/>
    </location>
</feature>
<reference evidence="4 5" key="1">
    <citation type="submission" date="2019-10" db="EMBL/GenBank/DDBJ databases">
        <authorList>
            <person name="Palmer J.M."/>
        </authorList>
    </citation>
    <scope>NUCLEOTIDE SEQUENCE [LARGE SCALE GENOMIC DNA]</scope>
    <source>
        <strain evidence="4 5">TWF718</strain>
    </source>
</reference>
<evidence type="ECO:0000313" key="4">
    <source>
        <dbReference type="EMBL" id="KAK6339855.1"/>
    </source>
</evidence>
<dbReference type="Gene3D" id="2.40.70.10">
    <property type="entry name" value="Acid Proteases"/>
    <property type="match status" value="1"/>
</dbReference>
<evidence type="ECO:0000313" key="5">
    <source>
        <dbReference type="Proteomes" id="UP001313282"/>
    </source>
</evidence>
<keyword evidence="2" id="KW-0812">Transmembrane</keyword>
<organism evidence="4 5">
    <name type="scientific">Orbilia javanica</name>
    <dbReference type="NCBI Taxonomy" id="47235"/>
    <lineage>
        <taxon>Eukaryota</taxon>
        <taxon>Fungi</taxon>
        <taxon>Dikarya</taxon>
        <taxon>Ascomycota</taxon>
        <taxon>Pezizomycotina</taxon>
        <taxon>Orbiliomycetes</taxon>
        <taxon>Orbiliales</taxon>
        <taxon>Orbiliaceae</taxon>
        <taxon>Orbilia</taxon>
    </lineage>
</organism>
<evidence type="ECO:0000256" key="1">
    <source>
        <dbReference type="SAM" id="MobiDB-lite"/>
    </source>
</evidence>
<dbReference type="InterPro" id="IPR033121">
    <property type="entry name" value="PEPTIDASE_A1"/>
</dbReference>
<sequence>MTSSIGPSFTETLNIQGVTGGQTIGFYNVLDTKSPGQVLFGALDRSKFHGKFEIYDWRRGGNISALGGVVGTAPTVRFGNINDATKMSEDFFARRQLSAQINPFAYAIYLPDYIFLPLVDQLRLFGIVETITGTHLGKAGDEIPISERKFSLPCNVDIPRQYVLEFRFNAVAIRVPFNDLVFRDAPDPDSPDFCKLAFYGFYAGSGTNRIAESMILGGPFFKAAYVVIDPEKQTTAVAILSRNDTVTEIVELGGYYGSNLKTVQGNGADPYYSVEGSPDEKKLPLPLGALIGIGVGGGLLLIAMVALGIFFWRRRKAKKVSDILAPKSSMVEVDPKGAELDAIKSEIPIPEAPGIALDSGNHTFSNPAFNTEGRHELPNNPPRRELDVNTRLLQEIP</sequence>
<keyword evidence="2" id="KW-0472">Membrane</keyword>
<dbReference type="PROSITE" id="PS51767">
    <property type="entry name" value="PEPTIDASE_A1"/>
    <property type="match status" value="1"/>
</dbReference>
<evidence type="ECO:0000259" key="3">
    <source>
        <dbReference type="PROSITE" id="PS51767"/>
    </source>
</evidence>
<dbReference type="Pfam" id="PF00026">
    <property type="entry name" value="Asp"/>
    <property type="match status" value="1"/>
</dbReference>
<dbReference type="Proteomes" id="UP001313282">
    <property type="component" value="Unassembled WGS sequence"/>
</dbReference>
<comment type="caution">
    <text evidence="4">The sequence shown here is derived from an EMBL/GenBank/DDBJ whole genome shotgun (WGS) entry which is preliminary data.</text>
</comment>
<feature type="domain" description="Peptidase A1" evidence="3">
    <location>
        <begin position="1"/>
        <end position="238"/>
    </location>
</feature>